<proteinExistence type="predicted"/>
<dbReference type="EMBL" id="JBHSMR010000004">
    <property type="protein sequence ID" value="MFC5477154.1"/>
    <property type="molecule type" value="Genomic_DNA"/>
</dbReference>
<dbReference type="Proteomes" id="UP001596101">
    <property type="component" value="Unassembled WGS sequence"/>
</dbReference>
<reference evidence="3" key="1">
    <citation type="journal article" date="2019" name="Int. J. Syst. Evol. Microbiol.">
        <title>The Global Catalogue of Microorganisms (GCM) 10K type strain sequencing project: providing services to taxonomists for standard genome sequencing and annotation.</title>
        <authorList>
            <consortium name="The Broad Institute Genomics Platform"/>
            <consortium name="The Broad Institute Genome Sequencing Center for Infectious Disease"/>
            <person name="Wu L."/>
            <person name="Ma J."/>
        </authorList>
    </citation>
    <scope>NUCLEOTIDE SEQUENCE [LARGE SCALE GENOMIC DNA]</scope>
    <source>
        <strain evidence="3">CCUG 43111</strain>
    </source>
</reference>
<dbReference type="RefSeq" id="WP_379751790.1">
    <property type="nucleotide sequence ID" value="NZ_JBHSMR010000004.1"/>
</dbReference>
<name>A0ABW0MG48_9BURK</name>
<feature type="signal peptide" evidence="1">
    <location>
        <begin position="1"/>
        <end position="21"/>
    </location>
</feature>
<evidence type="ECO:0000256" key="1">
    <source>
        <dbReference type="SAM" id="SignalP"/>
    </source>
</evidence>
<gene>
    <name evidence="2" type="ORF">ACFPQ5_03065</name>
</gene>
<evidence type="ECO:0008006" key="4">
    <source>
        <dbReference type="Google" id="ProtNLM"/>
    </source>
</evidence>
<accession>A0ABW0MG48</accession>
<sequence>MISKKMLIVGLAVLAGLSGCADPRIGPNSKTGWVTELYTPAKLQANHSGCLRTLSDEQLASHQYVEITTPHLRSYRYISAMVPEAIKLHLHDKVEFSPPSCKDGAVPEVVQILKHSH</sequence>
<comment type="caution">
    <text evidence="2">The sequence shown here is derived from an EMBL/GenBank/DDBJ whole genome shotgun (WGS) entry which is preliminary data.</text>
</comment>
<dbReference type="PROSITE" id="PS51257">
    <property type="entry name" value="PROKAR_LIPOPROTEIN"/>
    <property type="match status" value="1"/>
</dbReference>
<evidence type="ECO:0000313" key="2">
    <source>
        <dbReference type="EMBL" id="MFC5477154.1"/>
    </source>
</evidence>
<organism evidence="2 3">
    <name type="scientific">Massilia suwonensis</name>
    <dbReference type="NCBI Taxonomy" id="648895"/>
    <lineage>
        <taxon>Bacteria</taxon>
        <taxon>Pseudomonadati</taxon>
        <taxon>Pseudomonadota</taxon>
        <taxon>Betaproteobacteria</taxon>
        <taxon>Burkholderiales</taxon>
        <taxon>Oxalobacteraceae</taxon>
        <taxon>Telluria group</taxon>
        <taxon>Massilia</taxon>
    </lineage>
</organism>
<keyword evidence="3" id="KW-1185">Reference proteome</keyword>
<keyword evidence="1" id="KW-0732">Signal</keyword>
<evidence type="ECO:0000313" key="3">
    <source>
        <dbReference type="Proteomes" id="UP001596101"/>
    </source>
</evidence>
<protein>
    <recommendedName>
        <fullName evidence="4">Lipoprotein</fullName>
    </recommendedName>
</protein>
<feature type="chain" id="PRO_5046871708" description="Lipoprotein" evidence="1">
    <location>
        <begin position="22"/>
        <end position="117"/>
    </location>
</feature>